<dbReference type="InterPro" id="IPR014985">
    <property type="entry name" value="WbqC"/>
</dbReference>
<accession>A0A1I0N8X1</accession>
<organism evidence="1 2">
    <name type="scientific">Prevotella aff. ruminicola Tc2-24</name>
    <dbReference type="NCBI Taxonomy" id="81582"/>
    <lineage>
        <taxon>Bacteria</taxon>
        <taxon>Pseudomonadati</taxon>
        <taxon>Bacteroidota</taxon>
        <taxon>Bacteroidia</taxon>
        <taxon>Bacteroidales</taxon>
        <taxon>Prevotellaceae</taxon>
        <taxon>Prevotella</taxon>
    </lineage>
</organism>
<dbReference type="AlphaFoldDB" id="A0A1I0N8X1"/>
<evidence type="ECO:0000313" key="2">
    <source>
        <dbReference type="Proteomes" id="UP000199373"/>
    </source>
</evidence>
<protein>
    <submittedName>
        <fullName evidence="1">WbqC-like protein family protein</fullName>
    </submittedName>
</protein>
<sequence>MESNSRQPLSTTYFGPVQWYQRLCQPEQVWIERWESFQKQTLRNRCLIASANGVQALTVPVEHSAGNCLVKDVRISDHGNWRHLHWNALRSAYGKSPFFDYYEDDLHPFFENIHPNRWAYLFDFNEAIREKMCELIDIHPVVSYTTTFVQGGLTDAEALPVGEMTASFKPYYQVWQEKHGFLPNLSILDLLFNMGPESIFYL</sequence>
<gene>
    <name evidence="1" type="ORF">SAMN04487850_1037</name>
</gene>
<reference evidence="1 2" key="1">
    <citation type="submission" date="2016-10" db="EMBL/GenBank/DDBJ databases">
        <authorList>
            <person name="de Groot N.N."/>
        </authorList>
    </citation>
    <scope>NUCLEOTIDE SEQUENCE [LARGE SCALE GENOMIC DNA]</scope>
    <source>
        <strain evidence="1 2">TC2-24</strain>
    </source>
</reference>
<evidence type="ECO:0000313" key="1">
    <source>
        <dbReference type="EMBL" id="SEV97298.1"/>
    </source>
</evidence>
<dbReference type="EMBL" id="FOIQ01000002">
    <property type="protein sequence ID" value="SEV97298.1"/>
    <property type="molecule type" value="Genomic_DNA"/>
</dbReference>
<proteinExistence type="predicted"/>
<dbReference type="Pfam" id="PF08889">
    <property type="entry name" value="WbqC"/>
    <property type="match status" value="2"/>
</dbReference>
<dbReference type="RefSeq" id="WP_091915144.1">
    <property type="nucleotide sequence ID" value="NZ_FOIQ01000002.1"/>
</dbReference>
<keyword evidence="2" id="KW-1185">Reference proteome</keyword>
<dbReference type="Proteomes" id="UP000199373">
    <property type="component" value="Unassembled WGS sequence"/>
</dbReference>
<name>A0A1I0N8X1_9BACT</name>